<sequence>MLVFDNHMHLQFKGENVAAVKRFEKFGGTHINLTNVPNYSYPLDENYYLRIYEDTVKLKKIVERETNVKVLLTLGPYPVDMVELVNGGMTVESAKEFLIDGLELASKYIEEGEAHAIGEVGRPHFDVSDEIWNASNEVILESMKYAKKLDVPVILHTESATERTWKDLAEFAGKVGLPKDRVIKHYSPPVVDSRNFGIFPSVIASRKNVRLALSQGTRFLLETDFMDEPSRPNAVLPIESVPKRAQWIVQEYGQDTWCEIMDNARRIYTRFEEWI</sequence>
<reference evidence="1" key="1">
    <citation type="submission" date="2010-02" db="EMBL/GenBank/DDBJ databases">
        <title>Complete sequence of Aciduliprofundum boonei T469.</title>
        <authorList>
            <consortium name="US DOE Joint Genome Institute"/>
            <person name="Lucas S."/>
            <person name="Copeland A."/>
            <person name="Lapidus A."/>
            <person name="Cheng J.-F."/>
            <person name="Bruce D."/>
            <person name="Goodwin L."/>
            <person name="Pitluck S."/>
            <person name="Saunders E."/>
            <person name="Detter J.C."/>
            <person name="Han C."/>
            <person name="Tapia R."/>
            <person name="Land M."/>
            <person name="Hauser L."/>
            <person name="Kyrpides N."/>
            <person name="Mikhailova N."/>
            <person name="Flores G."/>
            <person name="Reysenbach A.-L."/>
            <person name="Woyke T."/>
        </authorList>
    </citation>
    <scope>NUCLEOTIDE SEQUENCE</scope>
    <source>
        <strain evidence="1">T469</strain>
    </source>
</reference>
<dbReference type="RefSeq" id="WP_008084504.1">
    <property type="nucleotide sequence ID" value="NC_013926.1"/>
</dbReference>
<dbReference type="PIRSF" id="PIRSF004961">
    <property type="entry name" value="UCP004961_TatD"/>
    <property type="match status" value="1"/>
</dbReference>
<accession>B5IDV0</accession>
<dbReference type="SUPFAM" id="SSF51556">
    <property type="entry name" value="Metallo-dependent hydrolases"/>
    <property type="match status" value="1"/>
</dbReference>
<evidence type="ECO:0000313" key="1">
    <source>
        <dbReference type="EMBL" id="ADD08181.1"/>
    </source>
</evidence>
<dbReference type="Pfam" id="PF01026">
    <property type="entry name" value="TatD_DNase"/>
    <property type="match status" value="1"/>
</dbReference>
<dbReference type="HOGENOM" id="CLU_985571_0_0_2"/>
<dbReference type="STRING" id="439481.Aboo_0370"/>
<dbReference type="KEGG" id="abi:Aboo_0370"/>
<dbReference type="PANTHER" id="PTHR42206:SF1">
    <property type="entry name" value="METAL-DEPENDENT HYDROLASE"/>
    <property type="match status" value="1"/>
</dbReference>
<dbReference type="EMBL" id="CP001941">
    <property type="protein sequence ID" value="ADD08181.1"/>
    <property type="molecule type" value="Genomic_DNA"/>
</dbReference>
<dbReference type="GO" id="GO:0016788">
    <property type="term" value="F:hydrolase activity, acting on ester bonds"/>
    <property type="evidence" value="ECO:0007669"/>
    <property type="project" value="InterPro"/>
</dbReference>
<organism evidence="1 2">
    <name type="scientific">Aciduliprofundum boonei (strain DSM 19572 / T469)</name>
    <dbReference type="NCBI Taxonomy" id="439481"/>
    <lineage>
        <taxon>Archaea</taxon>
        <taxon>Methanobacteriati</taxon>
        <taxon>Thermoplasmatota</taxon>
        <taxon>DHVE2 group</taxon>
        <taxon>Candidatus Aciduliprofundum</taxon>
    </lineage>
</organism>
<proteinExistence type="predicted"/>
<evidence type="ECO:0000313" key="2">
    <source>
        <dbReference type="Proteomes" id="UP000001400"/>
    </source>
</evidence>
<protein>
    <submittedName>
        <fullName evidence="1">TatD-related deoxyribonuclease</fullName>
    </submittedName>
</protein>
<dbReference type="eggNOG" id="arCOG00893">
    <property type="taxonomic scope" value="Archaea"/>
</dbReference>
<dbReference type="InterPro" id="IPR011589">
    <property type="entry name" value="UCP004961"/>
</dbReference>
<dbReference type="Proteomes" id="UP000001400">
    <property type="component" value="Chromosome"/>
</dbReference>
<dbReference type="PANTHER" id="PTHR42206">
    <property type="entry name" value="METAL-DEPENDENT HYDROLASE-RELATED"/>
    <property type="match status" value="1"/>
</dbReference>
<gene>
    <name evidence="1" type="ordered locus">Aboo_0370</name>
</gene>
<dbReference type="AlphaFoldDB" id="B5IDV0"/>
<dbReference type="InterPro" id="IPR032466">
    <property type="entry name" value="Metal_Hydrolase"/>
</dbReference>
<dbReference type="GeneID" id="8827312"/>
<name>B5IDV0_ACIB4</name>
<dbReference type="InterPro" id="IPR001130">
    <property type="entry name" value="TatD-like"/>
</dbReference>
<keyword evidence="2" id="KW-1185">Reference proteome</keyword>
<dbReference type="Gene3D" id="3.20.20.140">
    <property type="entry name" value="Metal-dependent hydrolases"/>
    <property type="match status" value="1"/>
</dbReference>
<dbReference type="OrthoDB" id="52767at2157"/>